<dbReference type="AlphaFoldDB" id="A0A2B4RYQ6"/>
<reference evidence="2" key="1">
    <citation type="journal article" date="2017" name="bioRxiv">
        <title>Comparative analysis of the genomes of Stylophora pistillata and Acropora digitifera provides evidence for extensive differences between species of corals.</title>
        <authorList>
            <person name="Voolstra C.R."/>
            <person name="Li Y."/>
            <person name="Liew Y.J."/>
            <person name="Baumgarten S."/>
            <person name="Zoccola D."/>
            <person name="Flot J.-F."/>
            <person name="Tambutte S."/>
            <person name="Allemand D."/>
            <person name="Aranda M."/>
        </authorList>
    </citation>
    <scope>NUCLEOTIDE SEQUENCE [LARGE SCALE GENOMIC DNA]</scope>
</reference>
<organism evidence="1 2">
    <name type="scientific">Stylophora pistillata</name>
    <name type="common">Smooth cauliflower coral</name>
    <dbReference type="NCBI Taxonomy" id="50429"/>
    <lineage>
        <taxon>Eukaryota</taxon>
        <taxon>Metazoa</taxon>
        <taxon>Cnidaria</taxon>
        <taxon>Anthozoa</taxon>
        <taxon>Hexacorallia</taxon>
        <taxon>Scleractinia</taxon>
        <taxon>Astrocoeniina</taxon>
        <taxon>Pocilloporidae</taxon>
        <taxon>Stylophora</taxon>
    </lineage>
</organism>
<comment type="caution">
    <text evidence="1">The sequence shown here is derived from an EMBL/GenBank/DDBJ whole genome shotgun (WGS) entry which is preliminary data.</text>
</comment>
<sequence>MLGMVGGERKGKTPKGSLIAKEMQSAGVEHMEQDEALKENCIFVKSENGDSYIALETDELKTTKIFEEVTCKFNLPIKAIKYIELKDGRKSFVVRNNDGTTEKRRLSNGDRLFSLEQKVDEPNTFILVEQDP</sequence>
<protein>
    <submittedName>
        <fullName evidence="1">Uncharacterized protein</fullName>
    </submittedName>
</protein>
<evidence type="ECO:0000313" key="2">
    <source>
        <dbReference type="Proteomes" id="UP000225706"/>
    </source>
</evidence>
<keyword evidence="2" id="KW-1185">Reference proteome</keyword>
<accession>A0A2B4RYQ6</accession>
<gene>
    <name evidence="1" type="ORF">AWC38_SpisGene13205</name>
</gene>
<name>A0A2B4RYQ6_STYPI</name>
<proteinExistence type="predicted"/>
<evidence type="ECO:0000313" key="1">
    <source>
        <dbReference type="EMBL" id="PFX22296.1"/>
    </source>
</evidence>
<dbReference type="OrthoDB" id="10542975at2759"/>
<dbReference type="EMBL" id="LSMT01000244">
    <property type="protein sequence ID" value="PFX22296.1"/>
    <property type="molecule type" value="Genomic_DNA"/>
</dbReference>
<dbReference type="Proteomes" id="UP000225706">
    <property type="component" value="Unassembled WGS sequence"/>
</dbReference>